<evidence type="ECO:0000256" key="2">
    <source>
        <dbReference type="SAM" id="Phobius"/>
    </source>
</evidence>
<proteinExistence type="predicted"/>
<keyword evidence="5" id="KW-1185">Reference proteome</keyword>
<dbReference type="Gene3D" id="3.20.20.80">
    <property type="entry name" value="Glycosidases"/>
    <property type="match status" value="1"/>
</dbReference>
<dbReference type="Gene3D" id="2.60.120.260">
    <property type="entry name" value="Galactose-binding domain-like"/>
    <property type="match status" value="1"/>
</dbReference>
<dbReference type="Proteomes" id="UP000215086">
    <property type="component" value="Chromosome"/>
</dbReference>
<feature type="domain" description="Glycosyl hydrolase-like 10" evidence="3">
    <location>
        <begin position="554"/>
        <end position="778"/>
    </location>
</feature>
<gene>
    <name evidence="4" type="ORF">THTE_3044</name>
</gene>
<dbReference type="Pfam" id="PF02638">
    <property type="entry name" value="GHL10"/>
    <property type="match status" value="1"/>
</dbReference>
<keyword evidence="2" id="KW-0472">Membrane</keyword>
<evidence type="ECO:0000313" key="4">
    <source>
        <dbReference type="EMBL" id="ASV75646.1"/>
    </source>
</evidence>
<accession>A0A286RI80</accession>
<reference evidence="4 5" key="1">
    <citation type="journal article" name="Front. Microbiol.">
        <title>Sugar Metabolism of the First Thermophilic Planctomycete Thermogutta terrifontis: Comparative Genomic and Transcriptomic Approaches.</title>
        <authorList>
            <person name="Elcheninov A.G."/>
            <person name="Menzel P."/>
            <person name="Gudbergsdottir S.R."/>
            <person name="Slesarev A.I."/>
            <person name="Kadnikov V.V."/>
            <person name="Krogh A."/>
            <person name="Bonch-Osmolovskaya E.A."/>
            <person name="Peng X."/>
            <person name="Kublanov I.V."/>
        </authorList>
    </citation>
    <scope>NUCLEOTIDE SEQUENCE [LARGE SCALE GENOMIC DNA]</scope>
    <source>
        <strain evidence="4 5">R1</strain>
    </source>
</reference>
<feature type="region of interest" description="Disordered" evidence="1">
    <location>
        <begin position="1299"/>
        <end position="1319"/>
    </location>
</feature>
<evidence type="ECO:0000259" key="3">
    <source>
        <dbReference type="Pfam" id="PF02638"/>
    </source>
</evidence>
<dbReference type="OrthoDB" id="271087at2"/>
<dbReference type="EMBL" id="CP018477">
    <property type="protein sequence ID" value="ASV75646.1"/>
    <property type="molecule type" value="Genomic_DNA"/>
</dbReference>
<keyword evidence="2" id="KW-0812">Transmembrane</keyword>
<evidence type="ECO:0000256" key="1">
    <source>
        <dbReference type="SAM" id="MobiDB-lite"/>
    </source>
</evidence>
<dbReference type="RefSeq" id="WP_095415644.1">
    <property type="nucleotide sequence ID" value="NZ_CP018477.1"/>
</dbReference>
<dbReference type="KEGG" id="ttf:THTE_3044"/>
<evidence type="ECO:0000313" key="5">
    <source>
        <dbReference type="Proteomes" id="UP000215086"/>
    </source>
</evidence>
<keyword evidence="2" id="KW-1133">Transmembrane helix</keyword>
<organism evidence="4 5">
    <name type="scientific">Thermogutta terrifontis</name>
    <dbReference type="NCBI Taxonomy" id="1331910"/>
    <lineage>
        <taxon>Bacteria</taxon>
        <taxon>Pseudomonadati</taxon>
        <taxon>Planctomycetota</taxon>
        <taxon>Planctomycetia</taxon>
        <taxon>Pirellulales</taxon>
        <taxon>Thermoguttaceae</taxon>
        <taxon>Thermogutta</taxon>
    </lineage>
</organism>
<name>A0A286RI80_9BACT</name>
<dbReference type="InterPro" id="IPR003790">
    <property type="entry name" value="GHL10"/>
</dbReference>
<sequence length="1339" mass="149546">MFGQGGPKLPILFLPLVRRTAAPRSFLCCIATLGLGVGILVCASSSAFGETLGLRISWGGGAPRRWSGTITVSEGQIVSRTLLGTEVDEPGALFREENTLVIAPSRPRIYQGVDVVVDSPIQANLQVELAGSEQAPQHWTIPLKNVLRNPYETPVDDQGNRLFVERSPGDVLTLESDRPHLIFEPGETWSFRVRFRGSPFNPGEQVTLEVRVQNAREQQTRWNLLDPFNLGRSNAPGLPSARYETTAGSNVAVPVELVLPEAEGVYDVVLTAVGNTGLRLGDSVVRPLGWGGTTVQRRVQVVVLAKKNVPSLAEARSELRLLGEAVDAGNPTFWERLGRMTPALPRLHLLSRDGLLGRGWRRLREGQQEPYTELRPSDSGDEPSWAIYSLPVMEPGTPHLLEIEWPADRKQTLLVSLIEPNAMGAISPPLMDRGVTSSGEVSRWGEKLGWQVYRTVFWPKTRQPFLMVANPGNEPAIYGKIRVYGGWRHLPEEFPPAAFPTERILAAYFHRPFLTAAFEASDAPGPFRERGVEDWVTFFDATVRLSEYLRFAGYNAVVLTVAADGSTLFPSPRWQPTPRYDNGCFHPDGADPVRKDVVELVLRVADRDGFMVIPAMDFSTPLPDLEATIHRRGNQGRNLRWVGPDGRTLDETTQPYRGMLPYYNILHREVQETILNLIHEFADRYGQHPSFAGLGLQVSAYGYMQLPGPQWGMDDETVARFCEETGITIEATGEDRFQKRAELLLGQYFRQWVRWRAQRLQSFYTRVNQELTAVRPDARLYLLAPTLFVGERWENRLRPTLMQRQDPLAVFQEVGLDPSVLASDPSITFLRVFRLVEHAPLGVRAAEYEVDQLFRSWQGLTSLATGGVLFYQAPREIRIPSFDAAAPYSPAFTAIMHQPIPWGYESLRRYAQALAEGDPSFIADGGWRVSMGDEEALRVWRATYRRLPAAAFHDVSFPGNSKSIQPLIVRSAVRGQETYLYMLNQAGFSIRATLHFRTPANTRVVELSGMRPLPTIKKDTDDMWRWEADLGPYDLLAVKFTSPQVSFSKAMVYFNPAIIDRLKDQITELSERAATLSTPPLYEGLANPDFEQKPEKEGEIPHWKIQAGSDATVRLDDQEKKQGTYSLHVASRGAPVTMISDPFEAPSTGRLTVGLWLKTRPGNPQPPLRVFLFGEPAQFPFARYAEIGASATGQSVPTVGAEWTPVLVQVADLPLGRKGPLYLRLDLAGPGEVWIDDIQLCSLAFSKAERVELFKLIAPAQAKLDNGEIADCLRMLESYWPQYLMAFVPRADLSAQISRENQGAQPTEAGSVRNSVKTPDRSASLLDRIRGVLPSKWRF</sequence>
<feature type="transmembrane region" description="Helical" evidence="2">
    <location>
        <begin position="26"/>
        <end position="48"/>
    </location>
</feature>
<protein>
    <recommendedName>
        <fullName evidence="3">Glycosyl hydrolase-like 10 domain-containing protein</fullName>
    </recommendedName>
</protein>